<dbReference type="GO" id="GO:0002953">
    <property type="term" value="F:5'-deoxynucleotidase activity"/>
    <property type="evidence" value="ECO:0007669"/>
    <property type="project" value="UniProtKB-EC"/>
</dbReference>
<proteinExistence type="predicted"/>
<dbReference type="PANTHER" id="PTHR11845">
    <property type="entry name" value="5'-DEOXYNUCLEOTIDASE HDDC2"/>
    <property type="match status" value="1"/>
</dbReference>
<evidence type="ECO:0000259" key="8">
    <source>
        <dbReference type="SMART" id="SM00471"/>
    </source>
</evidence>
<dbReference type="EMBL" id="ATAX01000024">
    <property type="protein sequence ID" value="EWM53730.1"/>
    <property type="molecule type" value="Genomic_DNA"/>
</dbReference>
<keyword evidence="6" id="KW-0479">Metal-binding</keyword>
<dbReference type="SUPFAM" id="SSF109604">
    <property type="entry name" value="HD-domain/PDEase-like"/>
    <property type="match status" value="1"/>
</dbReference>
<dbReference type="PANTHER" id="PTHR11845:SF13">
    <property type="entry name" value="5'-DEOXYNUCLEOTIDASE HDDC2"/>
    <property type="match status" value="1"/>
</dbReference>
<protein>
    <recommendedName>
        <fullName evidence="5">5'-deoxynucleotidase</fullName>
        <ecNumber evidence="5">3.1.3.89</ecNumber>
    </recommendedName>
</protein>
<evidence type="ECO:0000313" key="10">
    <source>
        <dbReference type="Proteomes" id="UP000019365"/>
    </source>
</evidence>
<comment type="subunit">
    <text evidence="4">Homodimer.</text>
</comment>
<keyword evidence="10" id="KW-1185">Reference proteome</keyword>
<dbReference type="Proteomes" id="UP000019365">
    <property type="component" value="Unassembled WGS sequence"/>
</dbReference>
<dbReference type="SMART" id="SM00471">
    <property type="entry name" value="HDc"/>
    <property type="match status" value="1"/>
</dbReference>
<evidence type="ECO:0000256" key="4">
    <source>
        <dbReference type="ARBA" id="ARBA00011738"/>
    </source>
</evidence>
<comment type="cofactor">
    <cofactor evidence="3">
        <name>Co(2+)</name>
        <dbReference type="ChEBI" id="CHEBI:48828"/>
    </cofactor>
</comment>
<dbReference type="Pfam" id="PF13023">
    <property type="entry name" value="HD_3"/>
    <property type="match status" value="1"/>
</dbReference>
<dbReference type="OrthoDB" id="9796032at2"/>
<dbReference type="Gene3D" id="1.10.3210.10">
    <property type="entry name" value="Hypothetical protein af1432"/>
    <property type="match status" value="1"/>
</dbReference>
<feature type="domain" description="HD/PDEase" evidence="8">
    <location>
        <begin position="35"/>
        <end position="153"/>
    </location>
</feature>
<gene>
    <name evidence="9" type="ORF">RF007C_06620</name>
</gene>
<sequence length="198" mass="23303">MIDMNERLCKQINFVLELDKMKNLYRQTYVLHEDRKENDAEHSWHLAVMALLLSEYADKEIDTVKVMKMVLLHDIVEIDAGDTYCYDSEGNSTKAEREENAAQRIFGLLPHDQKDIFYGLWREFEDCKTNEARFAAVLDRLQPLMLNYTKKGISWKEHDIYKEQVMNRNKDYFGESEELAKLIKSVIVDAASKGWLKI</sequence>
<comment type="caution">
    <text evidence="9">The sequence shown here is derived from an EMBL/GenBank/DDBJ whole genome shotgun (WGS) entry which is preliminary data.</text>
</comment>
<comment type="cofactor">
    <cofactor evidence="2">
        <name>Mn(2+)</name>
        <dbReference type="ChEBI" id="CHEBI:29035"/>
    </cofactor>
</comment>
<dbReference type="EC" id="3.1.3.89" evidence="5"/>
<dbReference type="GO" id="GO:0005737">
    <property type="term" value="C:cytoplasm"/>
    <property type="evidence" value="ECO:0007669"/>
    <property type="project" value="TreeGrafter"/>
</dbReference>
<comment type="catalytic activity">
    <reaction evidence="1">
        <text>a 2'-deoxyribonucleoside 5'-phosphate + H2O = a 2'-deoxyribonucleoside + phosphate</text>
        <dbReference type="Rhea" id="RHEA:36167"/>
        <dbReference type="ChEBI" id="CHEBI:15377"/>
        <dbReference type="ChEBI" id="CHEBI:18274"/>
        <dbReference type="ChEBI" id="CHEBI:43474"/>
        <dbReference type="ChEBI" id="CHEBI:65317"/>
        <dbReference type="EC" id="3.1.3.89"/>
    </reaction>
</comment>
<accession>W7UYK2</accession>
<evidence type="ECO:0000256" key="1">
    <source>
        <dbReference type="ARBA" id="ARBA00001638"/>
    </source>
</evidence>
<dbReference type="AlphaFoldDB" id="W7UYK2"/>
<evidence type="ECO:0000256" key="6">
    <source>
        <dbReference type="ARBA" id="ARBA00022723"/>
    </source>
</evidence>
<dbReference type="InterPro" id="IPR006674">
    <property type="entry name" value="HD_domain"/>
</dbReference>
<evidence type="ECO:0000256" key="3">
    <source>
        <dbReference type="ARBA" id="ARBA00001941"/>
    </source>
</evidence>
<reference evidence="9 10" key="1">
    <citation type="journal article" date="2014" name="PLoS ONE">
        <title>Rumen cellulosomics: divergent fiber-degrading strategies revealed by comparative genome-wide analysis of six ruminococcal strains.</title>
        <authorList>
            <person name="Dassa B."/>
            <person name="Borovok I."/>
            <person name="Ruimy-Israeli V."/>
            <person name="Lamed R."/>
            <person name="Flint H.J."/>
            <person name="Duncan S.H."/>
            <person name="Henrissat B."/>
            <person name="Coutinho P."/>
            <person name="Morrison M."/>
            <person name="Mosoni P."/>
            <person name="Yeoman C.J."/>
            <person name="White B.A."/>
            <person name="Bayer E.A."/>
        </authorList>
    </citation>
    <scope>NUCLEOTIDE SEQUENCE [LARGE SCALE GENOMIC DNA]</scope>
    <source>
        <strain evidence="9 10">007c</strain>
    </source>
</reference>
<evidence type="ECO:0000256" key="2">
    <source>
        <dbReference type="ARBA" id="ARBA00001936"/>
    </source>
</evidence>
<dbReference type="InterPro" id="IPR039356">
    <property type="entry name" value="YfbR/HDDC2"/>
</dbReference>
<evidence type="ECO:0000256" key="5">
    <source>
        <dbReference type="ARBA" id="ARBA00012964"/>
    </source>
</evidence>
<evidence type="ECO:0000256" key="7">
    <source>
        <dbReference type="ARBA" id="ARBA00022801"/>
    </source>
</evidence>
<keyword evidence="7" id="KW-0378">Hydrolase</keyword>
<organism evidence="9 10">
    <name type="scientific">Ruminococcus flavefaciens 007c</name>
    <dbReference type="NCBI Taxonomy" id="1341157"/>
    <lineage>
        <taxon>Bacteria</taxon>
        <taxon>Bacillati</taxon>
        <taxon>Bacillota</taxon>
        <taxon>Clostridia</taxon>
        <taxon>Eubacteriales</taxon>
        <taxon>Oscillospiraceae</taxon>
        <taxon>Ruminococcus</taxon>
    </lineage>
</organism>
<evidence type="ECO:0000313" key="9">
    <source>
        <dbReference type="EMBL" id="EWM53730.1"/>
    </source>
</evidence>
<dbReference type="eggNOG" id="COG1896">
    <property type="taxonomic scope" value="Bacteria"/>
</dbReference>
<dbReference type="InterPro" id="IPR003607">
    <property type="entry name" value="HD/PDEase_dom"/>
</dbReference>
<dbReference type="GO" id="GO:0046872">
    <property type="term" value="F:metal ion binding"/>
    <property type="evidence" value="ECO:0007669"/>
    <property type="project" value="UniProtKB-KW"/>
</dbReference>
<dbReference type="PATRIC" id="fig|1341157.4.peg.1756"/>
<name>W7UYK2_RUMFL</name>